<evidence type="ECO:0000313" key="2">
    <source>
        <dbReference type="Proteomes" id="UP001143910"/>
    </source>
</evidence>
<keyword evidence="2" id="KW-1185">Reference proteome</keyword>
<reference evidence="1" key="1">
    <citation type="submission" date="2022-08" db="EMBL/GenBank/DDBJ databases">
        <title>Genome Sequence of Lecanicillium fungicola.</title>
        <authorList>
            <person name="Buettner E."/>
        </authorList>
    </citation>
    <scope>NUCLEOTIDE SEQUENCE</scope>
    <source>
        <strain evidence="1">Babe33</strain>
    </source>
</reference>
<sequence>MRNDTKKPDLNEAVQVEIRIISTEPEPGNALTHAALVCTSLAVVAWAELPKTWNKDSKWQVEILAPVQLPAHSDQKMVPDAGIWDIDLWHAVKNPAIVDGLHERGKTVICYFNLGAVQPNDCDFTQEWYNDQENLWQGPWYFDGNGKEDENDLYCERYENFTQTNIMDRMKRRINKAAAAGCDGVDPDNIDIWEVTWDNDGEVQQAAVVDALKELAAHAHGITTKLKNKLMIGQKNAPTIASQLAPVFDFAVLENCQRNKSFCGDFSDYLRVGKPVVAIEYPESLQDGSDKDNCNYNGISGEDHAIVCPKLTGSLANMTRVLKLNYDEFGLNGCTQYCDSGVVVTPTNSSKDAICSYEFENCDETLKRNKCCE</sequence>
<dbReference type="EMBL" id="JANJQO010002380">
    <property type="protein sequence ID" value="KAJ2967176.1"/>
    <property type="molecule type" value="Genomic_DNA"/>
</dbReference>
<name>A0ACC1MLG3_9HYPO</name>
<accession>A0ACC1MLG3</accession>
<protein>
    <submittedName>
        <fullName evidence="1">Uncharacterized protein</fullName>
    </submittedName>
</protein>
<evidence type="ECO:0000313" key="1">
    <source>
        <dbReference type="EMBL" id="KAJ2967176.1"/>
    </source>
</evidence>
<gene>
    <name evidence="1" type="ORF">NQ176_g9790</name>
</gene>
<dbReference type="Proteomes" id="UP001143910">
    <property type="component" value="Unassembled WGS sequence"/>
</dbReference>
<proteinExistence type="predicted"/>
<organism evidence="1 2">
    <name type="scientific">Zarea fungicola</name>
    <dbReference type="NCBI Taxonomy" id="93591"/>
    <lineage>
        <taxon>Eukaryota</taxon>
        <taxon>Fungi</taxon>
        <taxon>Dikarya</taxon>
        <taxon>Ascomycota</taxon>
        <taxon>Pezizomycotina</taxon>
        <taxon>Sordariomycetes</taxon>
        <taxon>Hypocreomycetidae</taxon>
        <taxon>Hypocreales</taxon>
        <taxon>Cordycipitaceae</taxon>
        <taxon>Zarea</taxon>
    </lineage>
</organism>
<comment type="caution">
    <text evidence="1">The sequence shown here is derived from an EMBL/GenBank/DDBJ whole genome shotgun (WGS) entry which is preliminary data.</text>
</comment>